<evidence type="ECO:0000259" key="2">
    <source>
        <dbReference type="Pfam" id="PF08044"/>
    </source>
</evidence>
<organism evidence="3 4">
    <name type="scientific">Haloactinopolyspora alba</name>
    <dbReference type="NCBI Taxonomy" id="648780"/>
    <lineage>
        <taxon>Bacteria</taxon>
        <taxon>Bacillati</taxon>
        <taxon>Actinomycetota</taxon>
        <taxon>Actinomycetes</taxon>
        <taxon>Jiangellales</taxon>
        <taxon>Jiangellaceae</taxon>
        <taxon>Haloactinopolyspora</taxon>
    </lineage>
</organism>
<feature type="domain" description="DUF1707" evidence="2">
    <location>
        <begin position="12"/>
        <end position="63"/>
    </location>
</feature>
<feature type="transmembrane region" description="Helical" evidence="1">
    <location>
        <begin position="123"/>
        <end position="143"/>
    </location>
</feature>
<evidence type="ECO:0000256" key="1">
    <source>
        <dbReference type="SAM" id="Phobius"/>
    </source>
</evidence>
<protein>
    <submittedName>
        <fullName evidence="3">Uncharacterized protein DUF1707</fullName>
    </submittedName>
</protein>
<feature type="transmembrane region" description="Helical" evidence="1">
    <location>
        <begin position="96"/>
        <end position="117"/>
    </location>
</feature>
<accession>A0A2P8DX39</accession>
<gene>
    <name evidence="3" type="ORF">CLV30_11220</name>
</gene>
<dbReference type="InterPro" id="IPR012551">
    <property type="entry name" value="DUF1707_SHOCT-like"/>
</dbReference>
<evidence type="ECO:0000313" key="4">
    <source>
        <dbReference type="Proteomes" id="UP000243528"/>
    </source>
</evidence>
<reference evidence="3 4" key="1">
    <citation type="submission" date="2018-03" db="EMBL/GenBank/DDBJ databases">
        <title>Genomic Encyclopedia of Archaeal and Bacterial Type Strains, Phase II (KMG-II): from individual species to whole genera.</title>
        <authorList>
            <person name="Goeker M."/>
        </authorList>
    </citation>
    <scope>NUCLEOTIDE SEQUENCE [LARGE SCALE GENOMIC DNA]</scope>
    <source>
        <strain evidence="3 4">DSM 45211</strain>
    </source>
</reference>
<keyword evidence="1" id="KW-0812">Transmembrane</keyword>
<comment type="caution">
    <text evidence="3">The sequence shown here is derived from an EMBL/GenBank/DDBJ whole genome shotgun (WGS) entry which is preliminary data.</text>
</comment>
<name>A0A2P8DX39_9ACTN</name>
<dbReference type="AlphaFoldDB" id="A0A2P8DX39"/>
<sequence>MSDDTIHRPEYRASDDDRDVVAGDLRDAFGEGRLDQDEYERRLDAAWQARTYGELDLLTADLPQPLERQRAQVRAEQQRKADERQRREMAQYFGEWKAWLGGAVIMIGIWAITGVASGEVQNFWPGVPLAIWAVVLLAGGLGGRCAKD</sequence>
<keyword evidence="4" id="KW-1185">Reference proteome</keyword>
<dbReference type="Pfam" id="PF08044">
    <property type="entry name" value="DUF1707"/>
    <property type="match status" value="1"/>
</dbReference>
<keyword evidence="1" id="KW-1133">Transmembrane helix</keyword>
<dbReference type="Proteomes" id="UP000243528">
    <property type="component" value="Unassembled WGS sequence"/>
</dbReference>
<dbReference type="PANTHER" id="PTHR40763">
    <property type="entry name" value="MEMBRANE PROTEIN-RELATED"/>
    <property type="match status" value="1"/>
</dbReference>
<keyword evidence="1" id="KW-0472">Membrane</keyword>
<dbReference type="PANTHER" id="PTHR40763:SF4">
    <property type="entry name" value="DUF1707 DOMAIN-CONTAINING PROTEIN"/>
    <property type="match status" value="1"/>
</dbReference>
<dbReference type="RefSeq" id="WP_106538255.1">
    <property type="nucleotide sequence ID" value="NZ_PYGE01000012.1"/>
</dbReference>
<proteinExistence type="predicted"/>
<dbReference type="OrthoDB" id="3748531at2"/>
<dbReference type="EMBL" id="PYGE01000012">
    <property type="protein sequence ID" value="PSL01781.1"/>
    <property type="molecule type" value="Genomic_DNA"/>
</dbReference>
<evidence type="ECO:0000313" key="3">
    <source>
        <dbReference type="EMBL" id="PSL01781.1"/>
    </source>
</evidence>